<feature type="transmembrane region" description="Helical" evidence="7">
    <location>
        <begin position="73"/>
        <end position="91"/>
    </location>
</feature>
<evidence type="ECO:0000313" key="9">
    <source>
        <dbReference type="Proteomes" id="UP001150879"/>
    </source>
</evidence>
<gene>
    <name evidence="8" type="ORF">N7472_002239</name>
</gene>
<dbReference type="GO" id="GO:0005886">
    <property type="term" value="C:plasma membrane"/>
    <property type="evidence" value="ECO:0007669"/>
    <property type="project" value="TreeGrafter"/>
</dbReference>
<reference evidence="8" key="1">
    <citation type="submission" date="2022-11" db="EMBL/GenBank/DDBJ databases">
        <authorList>
            <person name="Petersen C."/>
        </authorList>
    </citation>
    <scope>NUCLEOTIDE SEQUENCE</scope>
    <source>
        <strain evidence="8">IBT 16849</strain>
    </source>
</reference>
<dbReference type="InterPro" id="IPR051633">
    <property type="entry name" value="AceTr"/>
</dbReference>
<keyword evidence="9" id="KW-1185">Reference proteome</keyword>
<dbReference type="Pfam" id="PF01184">
    <property type="entry name" value="Gpr1_Fun34_YaaH"/>
    <property type="match status" value="1"/>
</dbReference>
<dbReference type="PANTHER" id="PTHR31123:SF7">
    <property type="entry name" value="MARVEL DOMAIN-CONTAINING PROTEIN"/>
    <property type="match status" value="1"/>
</dbReference>
<feature type="transmembrane region" description="Helical" evidence="7">
    <location>
        <begin position="162"/>
        <end position="183"/>
    </location>
</feature>
<keyword evidence="4 7" id="KW-1133">Transmembrane helix</keyword>
<dbReference type="AlphaFoldDB" id="A0A9W9T1I1"/>
<evidence type="ECO:0000313" key="8">
    <source>
        <dbReference type="EMBL" id="KAJ5205791.1"/>
    </source>
</evidence>
<evidence type="ECO:0000256" key="4">
    <source>
        <dbReference type="ARBA" id="ARBA00022989"/>
    </source>
</evidence>
<feature type="transmembrane region" description="Helical" evidence="7">
    <location>
        <begin position="103"/>
        <end position="122"/>
    </location>
</feature>
<evidence type="ECO:0000256" key="2">
    <source>
        <dbReference type="ARBA" id="ARBA00005587"/>
    </source>
</evidence>
<dbReference type="Proteomes" id="UP001150879">
    <property type="component" value="Unassembled WGS sequence"/>
</dbReference>
<feature type="region of interest" description="Disordered" evidence="6">
    <location>
        <begin position="1"/>
        <end position="35"/>
    </location>
</feature>
<protein>
    <submittedName>
        <fullName evidence="8">GPR1/FUN34/yaaH protein</fullName>
    </submittedName>
</protein>
<comment type="subcellular location">
    <subcellularLocation>
        <location evidence="1">Membrane</location>
        <topology evidence="1">Multi-pass membrane protein</topology>
    </subcellularLocation>
</comment>
<organism evidence="8 9">
    <name type="scientific">Penicillium cf. griseofulvum</name>
    <dbReference type="NCBI Taxonomy" id="2972120"/>
    <lineage>
        <taxon>Eukaryota</taxon>
        <taxon>Fungi</taxon>
        <taxon>Dikarya</taxon>
        <taxon>Ascomycota</taxon>
        <taxon>Pezizomycotina</taxon>
        <taxon>Eurotiomycetes</taxon>
        <taxon>Eurotiomycetidae</taxon>
        <taxon>Eurotiales</taxon>
        <taxon>Aspergillaceae</taxon>
        <taxon>Penicillium</taxon>
    </lineage>
</organism>
<evidence type="ECO:0000256" key="7">
    <source>
        <dbReference type="SAM" id="Phobius"/>
    </source>
</evidence>
<feature type="compositionally biased region" description="Polar residues" evidence="6">
    <location>
        <begin position="17"/>
        <end position="26"/>
    </location>
</feature>
<dbReference type="OrthoDB" id="3648309at2759"/>
<reference evidence="8" key="2">
    <citation type="journal article" date="2023" name="IMA Fungus">
        <title>Comparative genomic study of the Penicillium genus elucidates a diverse pangenome and 15 lateral gene transfer events.</title>
        <authorList>
            <person name="Petersen C."/>
            <person name="Sorensen T."/>
            <person name="Nielsen M.R."/>
            <person name="Sondergaard T.E."/>
            <person name="Sorensen J.L."/>
            <person name="Fitzpatrick D.A."/>
            <person name="Frisvad J.C."/>
            <person name="Nielsen K.L."/>
        </authorList>
    </citation>
    <scope>NUCLEOTIDE SEQUENCE</scope>
    <source>
        <strain evidence="8">IBT 16849</strain>
    </source>
</reference>
<dbReference type="PANTHER" id="PTHR31123">
    <property type="entry name" value="ACCUMULATION OF DYADS PROTEIN 2-RELATED"/>
    <property type="match status" value="1"/>
</dbReference>
<keyword evidence="5 7" id="KW-0472">Membrane</keyword>
<feature type="transmembrane region" description="Helical" evidence="7">
    <location>
        <begin position="39"/>
        <end position="61"/>
    </location>
</feature>
<evidence type="ECO:0000256" key="1">
    <source>
        <dbReference type="ARBA" id="ARBA00004141"/>
    </source>
</evidence>
<dbReference type="GO" id="GO:0015123">
    <property type="term" value="F:acetate transmembrane transporter activity"/>
    <property type="evidence" value="ECO:0007669"/>
    <property type="project" value="TreeGrafter"/>
</dbReference>
<keyword evidence="3 7" id="KW-0812">Transmembrane</keyword>
<accession>A0A9W9T1I1</accession>
<dbReference type="InterPro" id="IPR000791">
    <property type="entry name" value="Gpr1/Fun34/SatP-like"/>
</dbReference>
<feature type="transmembrane region" description="Helical" evidence="7">
    <location>
        <begin position="134"/>
        <end position="156"/>
    </location>
</feature>
<evidence type="ECO:0000256" key="6">
    <source>
        <dbReference type="SAM" id="MobiDB-lite"/>
    </source>
</evidence>
<comment type="caution">
    <text evidence="8">The sequence shown here is derived from an EMBL/GenBank/DDBJ whole genome shotgun (WGS) entry which is preliminary data.</text>
</comment>
<evidence type="ECO:0000256" key="5">
    <source>
        <dbReference type="ARBA" id="ARBA00023136"/>
    </source>
</evidence>
<dbReference type="EMBL" id="JAPQKP010000002">
    <property type="protein sequence ID" value="KAJ5205791.1"/>
    <property type="molecule type" value="Genomic_DNA"/>
</dbReference>
<feature type="transmembrane region" description="Helical" evidence="7">
    <location>
        <begin position="195"/>
        <end position="215"/>
    </location>
</feature>
<sequence length="246" mass="26383">MAAEGTIMPASEEGQLSYDTSSSQPRNSKEQDFQPIPQIGSPTALGMGAFAIAFTTLSMSLMEWRGAAITNAYIGNCFFTAGLGLVLVAQWELVRGNSFGHTVFGGFGLFNLAFGAINAPAFGVADAFKDDPAALNNAIGYFLLVWGVFVLFFTIAAMPMNFVYTAMLGTSQITYTVLAASYFSFADDNASTGVALKKAAGAFGFVSGLFAWYTVGHLMCQDALLFSFPLGDTSPLYARLRRQKRY</sequence>
<name>A0A9W9T1I1_9EURO</name>
<proteinExistence type="inferred from homology"/>
<comment type="similarity">
    <text evidence="2">Belongs to the acetate uptake transporter (AceTr) (TC 2.A.96) family.</text>
</comment>
<evidence type="ECO:0000256" key="3">
    <source>
        <dbReference type="ARBA" id="ARBA00022692"/>
    </source>
</evidence>